<proteinExistence type="predicted"/>
<keyword evidence="2" id="KW-0732">Signal</keyword>
<dbReference type="Pfam" id="PF17963">
    <property type="entry name" value="Big_9"/>
    <property type="match status" value="5"/>
</dbReference>
<dbReference type="NCBIfam" id="TIGR01965">
    <property type="entry name" value="VCBS_repeat"/>
    <property type="match status" value="2"/>
</dbReference>
<feature type="compositionally biased region" description="Low complexity" evidence="1">
    <location>
        <begin position="59"/>
        <end position="86"/>
    </location>
</feature>
<dbReference type="SUPFAM" id="SSF69304">
    <property type="entry name" value="Tricorn protease N-terminal domain"/>
    <property type="match status" value="1"/>
</dbReference>
<feature type="compositionally biased region" description="Low complexity" evidence="1">
    <location>
        <begin position="138"/>
        <end position="148"/>
    </location>
</feature>
<feature type="chain" id="PRO_5029483740" description="Tandem-95 repeat protein" evidence="2">
    <location>
        <begin position="31"/>
        <end position="1743"/>
    </location>
</feature>
<evidence type="ECO:0000256" key="2">
    <source>
        <dbReference type="SAM" id="SignalP"/>
    </source>
</evidence>
<feature type="region of interest" description="Disordered" evidence="1">
    <location>
        <begin position="795"/>
        <end position="817"/>
    </location>
</feature>
<feature type="compositionally biased region" description="Low complexity" evidence="1">
    <location>
        <begin position="106"/>
        <end position="131"/>
    </location>
</feature>
<feature type="compositionally biased region" description="Polar residues" evidence="1">
    <location>
        <begin position="795"/>
        <end position="810"/>
    </location>
</feature>
<dbReference type="InterPro" id="IPR010221">
    <property type="entry name" value="VCBS_dom"/>
</dbReference>
<gene>
    <name evidence="3" type="ORF">nbrc107696_17690</name>
</gene>
<reference evidence="4" key="1">
    <citation type="submission" date="2019-06" db="EMBL/GenBank/DDBJ databases">
        <title>Gordonia isolated from sludge of a wastewater treatment plant.</title>
        <authorList>
            <person name="Tamura T."/>
            <person name="Aoyama K."/>
            <person name="Kang Y."/>
            <person name="Saito S."/>
            <person name="Akiyama N."/>
            <person name="Yazawa K."/>
            <person name="Gonoi T."/>
            <person name="Mikami Y."/>
        </authorList>
    </citation>
    <scope>NUCLEOTIDE SEQUENCE [LARGE SCALE GENOMIC DNA]</scope>
    <source>
        <strain evidence="4">NBRC 107696</strain>
    </source>
</reference>
<accession>A0A7I9V8A6</accession>
<feature type="signal peptide" evidence="2">
    <location>
        <begin position="1"/>
        <end position="30"/>
    </location>
</feature>
<dbReference type="OrthoDB" id="4381931at2"/>
<dbReference type="Proteomes" id="UP000444960">
    <property type="component" value="Unassembled WGS sequence"/>
</dbReference>
<dbReference type="RefSeq" id="WP_161895129.1">
    <property type="nucleotide sequence ID" value="NZ_BJOV01000003.1"/>
</dbReference>
<dbReference type="Gene3D" id="2.60.40.2810">
    <property type="match status" value="1"/>
</dbReference>
<comment type="caution">
    <text evidence="3">The sequence shown here is derived from an EMBL/GenBank/DDBJ whole genome shotgun (WGS) entry which is preliminary data.</text>
</comment>
<dbReference type="EMBL" id="BJOV01000003">
    <property type="protein sequence ID" value="GEE01323.1"/>
    <property type="molecule type" value="Genomic_DNA"/>
</dbReference>
<evidence type="ECO:0000313" key="4">
    <source>
        <dbReference type="Proteomes" id="UP000444960"/>
    </source>
</evidence>
<evidence type="ECO:0000313" key="3">
    <source>
        <dbReference type="EMBL" id="GEE01323.1"/>
    </source>
</evidence>
<feature type="compositionally biased region" description="Low complexity" evidence="1">
    <location>
        <begin position="35"/>
        <end position="44"/>
    </location>
</feature>
<name>A0A7I9V8A6_9ACTN</name>
<evidence type="ECO:0000256" key="1">
    <source>
        <dbReference type="SAM" id="MobiDB-lite"/>
    </source>
</evidence>
<sequence>MHHTARNRARLIGAAAGVSLLFSPAGNAQADEPVDSSTSSVSDTEAQTRPTEPEDAPASDETAAAPAPTADASTAAPQTSDTAPPASEAPATQDPVVPESPPDDPAPQTSVVDTPTATTTITTSPAPAVPSTDDDTADTAPPQDARPASPAAFAPTTIGAQQADSPEPAPLAVMAPATAPLTAPEPSLFGMLALFGAPLAAGSTSPAAPAPWILGWWSRRFQQKLLNSTPTTATPTVSDGGDTDDRTYAVAVPASDADGDALTYTVTSAPRHGTVTAVPGGYRYVADPGFSGVDTFQVRVSDASAEPHLHGLDSLFSLFTGVSAHETYRTVSVVVDASAPTNQAPTVTGDNGTPAPDGTVSGTITASDPDGDPLTYTVNGVGYTRGTTLTTDTGDFVWDAATNGYTFTPSAAARHRAAADDADADDTAETFVIVASDGRGGTSTTTLTTVITGDNTAPVIAGPTTGAVDRATGTTVGTVTASDGDADPLRYAVTTAPSHGSVEMRPDGSFVYTPDGTDRSPAPTDSFTVTVDDGHGGTVAVPVSIAAFPRYFLDVDPQNLFWDPSDADTAAGAVPGSPVGVVEYSVDGSGAVVVHNTGTTPISVLQYNTNGGTQNIAEYVAIAPGSSHTFGVSATGSALDQLVVQTPRDDQGRPVVAGSIVRRSDGSFFQNTVPRVNAAPTLTASDQVDAASSTTGRLTVDDADDDPLTYTVDGMTYRRGETVYTVKGAFTWNSTDDGYTFTPSAAARHAASAPGATADDKSTTITIAVDDGFGGLASTTVTAPITADNSVPLVTESNRVDSPSSSTGVLTASDPDGDPITYTVNGVAYSRGQTVTTPKGSFVWRQDGTYTYTPTYQARHRAAADGASSTDKTDVVVIRAADGHGGTAATDVSFAIVGANSPAQLDTTTPVGAVVAAGTSTGSLAPRASDVDHDPLTFSAPSSTTTGGGSVTVAPDGTFVYTAPIGGSPTATDSFTVHVSDGHGPATVAVVTVPARNTAPQFTAGNRNDGATTNTGTMTVADADGHPLTYTVNGQAYTRGSTVSTPQGTFVWRADGTYTFTPSTAARHAASATDAGPDQVNAVVTLVASDGIDSTTSTLVLPLVGTNSAPVLTVPPAPAPAGGSAVVSGGFTASDAQNDPLRFRVTDAAPTGTPGTYTTAAGGTVVLDPTARTYTYTPTAAMRLAASDINAPASTRTDTFTIEVDDGHGGVVTRLVTVTVDPVTAAGYAVGPVVLGPDGTRYLTAYDSSGSTTNVTVVSPDGTIGRAQIPGSPSGGVQLDPSGDAYLTVADQGSYSVYRLGDDGRWTSLNGTGTPGTTARPLTFRHGPAGTTVYAVTQSATTSYLSVISPTGTTVTGPILGATRGYDVAADGTVALTTIESTANGDVYRTSYISPTGQVTTHVLGGGPVTDFNKLTVGPTGIPYYVATSGSTTTVHTITPSGPHSYSATGDATSRPTFGADGTAYLPIRNFDNSTTVIIMTPNGSTTRTVTGNAVDGVVFAGETPYLVTQTISGGCLITDLRPGGGSSTCTVTGTPTSGTAVGADGTVYVRSYVSSPTSGWTWYATPVVPGGSPRPSVVTSLGALPTMLPNGSAAYVGLTGDQTSGYTTPVTIVRPDGTSTDLSFDGRYYNKTVGDTGILYLTPLTAGPPIVMIDGTTPRSIPIPAGTLYQVVERPGGGAYAYGSTGSSTTFVMYIDPDGTTRTITIPGSPVNQGITIAPDGSATITTIAYLPNGSVTRVTDL</sequence>
<dbReference type="SUPFAM" id="SSF63829">
    <property type="entry name" value="Calcium-dependent phosphotriesterase"/>
    <property type="match status" value="1"/>
</dbReference>
<organism evidence="3 4">
    <name type="scientific">Gordonia spumicola</name>
    <dbReference type="NCBI Taxonomy" id="589161"/>
    <lineage>
        <taxon>Bacteria</taxon>
        <taxon>Bacillati</taxon>
        <taxon>Actinomycetota</taxon>
        <taxon>Actinomycetes</taxon>
        <taxon>Mycobacteriales</taxon>
        <taxon>Gordoniaceae</taxon>
        <taxon>Gordonia</taxon>
    </lineage>
</organism>
<protein>
    <recommendedName>
        <fullName evidence="5">Tandem-95 repeat protein</fullName>
    </recommendedName>
</protein>
<feature type="region of interest" description="Disordered" evidence="1">
    <location>
        <begin position="26"/>
        <end position="151"/>
    </location>
</feature>
<keyword evidence="4" id="KW-1185">Reference proteome</keyword>
<evidence type="ECO:0008006" key="5">
    <source>
        <dbReference type="Google" id="ProtNLM"/>
    </source>
</evidence>